<dbReference type="EMBL" id="UZAG01023595">
    <property type="protein sequence ID" value="VDO57167.1"/>
    <property type="molecule type" value="Genomic_DNA"/>
</dbReference>
<accession>A0A0R3RDH0</accession>
<dbReference type="AlphaFoldDB" id="A0A0R3RDH0"/>
<gene>
    <name evidence="1" type="ORF">BTMF_LOCUS16056</name>
</gene>
<keyword evidence="2" id="KW-1185">Reference proteome</keyword>
<organism evidence="3">
    <name type="scientific">Brugia timori</name>
    <dbReference type="NCBI Taxonomy" id="42155"/>
    <lineage>
        <taxon>Eukaryota</taxon>
        <taxon>Metazoa</taxon>
        <taxon>Ecdysozoa</taxon>
        <taxon>Nematoda</taxon>
        <taxon>Chromadorea</taxon>
        <taxon>Rhabditida</taxon>
        <taxon>Spirurina</taxon>
        <taxon>Spiruromorpha</taxon>
        <taxon>Filarioidea</taxon>
        <taxon>Onchocercidae</taxon>
        <taxon>Brugia</taxon>
    </lineage>
</organism>
<proteinExistence type="predicted"/>
<protein>
    <submittedName>
        <fullName evidence="1 3">Uncharacterized protein</fullName>
    </submittedName>
</protein>
<name>A0A0R3RDH0_9BILA</name>
<reference evidence="3" key="1">
    <citation type="submission" date="2017-02" db="UniProtKB">
        <authorList>
            <consortium name="WormBaseParasite"/>
        </authorList>
    </citation>
    <scope>IDENTIFICATION</scope>
</reference>
<evidence type="ECO:0000313" key="3">
    <source>
        <dbReference type="WBParaSite" id="BTMF_0001809301-mRNA-1"/>
    </source>
</evidence>
<sequence length="84" mass="9968">MCIQKSGWQFTLYRQCFSMLQKCKSCLNFIVAEHVKIIKLINIVDIKVIMTNKFIKLQQFNSSIHSVFYTVTICSYFTIFKKML</sequence>
<reference evidence="1 2" key="2">
    <citation type="submission" date="2018-11" db="EMBL/GenBank/DDBJ databases">
        <authorList>
            <consortium name="Pathogen Informatics"/>
        </authorList>
    </citation>
    <scope>NUCLEOTIDE SEQUENCE [LARGE SCALE GENOMIC DNA]</scope>
</reference>
<evidence type="ECO:0000313" key="2">
    <source>
        <dbReference type="Proteomes" id="UP000280834"/>
    </source>
</evidence>
<evidence type="ECO:0000313" key="1">
    <source>
        <dbReference type="EMBL" id="VDO57167.1"/>
    </source>
</evidence>
<dbReference type="WBParaSite" id="BTMF_0001809301-mRNA-1">
    <property type="protein sequence ID" value="BTMF_0001809301-mRNA-1"/>
    <property type="gene ID" value="BTMF_0001809301"/>
</dbReference>
<dbReference type="Proteomes" id="UP000280834">
    <property type="component" value="Unassembled WGS sequence"/>
</dbReference>